<reference evidence="2" key="1">
    <citation type="journal article" date="2023" name="Mol. Biol. Evol.">
        <title>Third-Generation Sequencing Reveals the Adaptive Role of the Epigenome in Three Deep-Sea Polychaetes.</title>
        <authorList>
            <person name="Perez M."/>
            <person name="Aroh O."/>
            <person name="Sun Y."/>
            <person name="Lan Y."/>
            <person name="Juniper S.K."/>
            <person name="Young C.R."/>
            <person name="Angers B."/>
            <person name="Qian P.Y."/>
        </authorList>
    </citation>
    <scope>NUCLEOTIDE SEQUENCE</scope>
    <source>
        <strain evidence="2">P08H-3</strain>
    </source>
</reference>
<evidence type="ECO:0000313" key="3">
    <source>
        <dbReference type="Proteomes" id="UP001208570"/>
    </source>
</evidence>
<comment type="caution">
    <text evidence="2">The sequence shown here is derived from an EMBL/GenBank/DDBJ whole genome shotgun (WGS) entry which is preliminary data.</text>
</comment>
<feature type="non-terminal residue" evidence="2">
    <location>
        <position position="1"/>
    </location>
</feature>
<dbReference type="AlphaFoldDB" id="A0AAD9KCD3"/>
<organism evidence="2 3">
    <name type="scientific">Paralvinella palmiformis</name>
    <dbReference type="NCBI Taxonomy" id="53620"/>
    <lineage>
        <taxon>Eukaryota</taxon>
        <taxon>Metazoa</taxon>
        <taxon>Spiralia</taxon>
        <taxon>Lophotrochozoa</taxon>
        <taxon>Annelida</taxon>
        <taxon>Polychaeta</taxon>
        <taxon>Sedentaria</taxon>
        <taxon>Canalipalpata</taxon>
        <taxon>Terebellida</taxon>
        <taxon>Terebelliformia</taxon>
        <taxon>Alvinellidae</taxon>
        <taxon>Paralvinella</taxon>
    </lineage>
</organism>
<dbReference type="Pfam" id="PF13271">
    <property type="entry name" value="DUF4062"/>
    <property type="match status" value="1"/>
</dbReference>
<sequence>MEKLQEEHQAFRMSPIRSSLAVERKFFHRSRRCRIAFDDMIAGCLDNLPPKPPSEVRIFLSSTFSDMRAERNALARMSYPQIKDYCYSNLDLDFQVVDLRWGINSQATNNHVTGKICMREIENCQKVSLGPNFVTILSHRYGQRALRAEIDSDEFDIIMKELITMEIEEYNKLTTWYLKDDNNIPPVYILQPIDSIIPGFGSEDPDVSKKSEQDWNMESSILKKMLHQGVTSAHKKGLVTDTTQDKYFISVTEEEVEKGILQASNPGSHSECFIRK</sequence>
<name>A0AAD9KCD3_9ANNE</name>
<feature type="domain" description="DUF4062" evidence="1">
    <location>
        <begin position="57"/>
        <end position="144"/>
    </location>
</feature>
<gene>
    <name evidence="2" type="ORF">LSH36_20g00071</name>
</gene>
<accession>A0AAD9KCD3</accession>
<dbReference type="PANTHER" id="PTHR19871">
    <property type="entry name" value="BETA TRANSDUCIN-RELATED PROTEIN"/>
    <property type="match status" value="1"/>
</dbReference>
<proteinExistence type="predicted"/>
<dbReference type="Proteomes" id="UP001208570">
    <property type="component" value="Unassembled WGS sequence"/>
</dbReference>
<dbReference type="EMBL" id="JAODUP010000020">
    <property type="protein sequence ID" value="KAK2168090.1"/>
    <property type="molecule type" value="Genomic_DNA"/>
</dbReference>
<dbReference type="InterPro" id="IPR052752">
    <property type="entry name" value="NACHT-WD_repeat"/>
</dbReference>
<dbReference type="InterPro" id="IPR025139">
    <property type="entry name" value="DUF4062"/>
</dbReference>
<dbReference type="PANTHER" id="PTHR19871:SF14">
    <property type="entry name" value="DUF4062 DOMAIN-CONTAINING PROTEIN"/>
    <property type="match status" value="1"/>
</dbReference>
<protein>
    <recommendedName>
        <fullName evidence="1">DUF4062 domain-containing protein</fullName>
    </recommendedName>
</protein>
<keyword evidence="3" id="KW-1185">Reference proteome</keyword>
<evidence type="ECO:0000259" key="1">
    <source>
        <dbReference type="Pfam" id="PF13271"/>
    </source>
</evidence>
<evidence type="ECO:0000313" key="2">
    <source>
        <dbReference type="EMBL" id="KAK2168090.1"/>
    </source>
</evidence>